<name>A0A917TVV5_9ACTN</name>
<evidence type="ECO:0000313" key="3">
    <source>
        <dbReference type="Proteomes" id="UP000642070"/>
    </source>
</evidence>
<reference evidence="2" key="2">
    <citation type="submission" date="2020-09" db="EMBL/GenBank/DDBJ databases">
        <authorList>
            <person name="Sun Q."/>
            <person name="Ohkuma M."/>
        </authorList>
    </citation>
    <scope>NUCLEOTIDE SEQUENCE</scope>
    <source>
        <strain evidence="2">JCM 19831</strain>
    </source>
</reference>
<dbReference type="Gene3D" id="3.60.10.10">
    <property type="entry name" value="Endonuclease/exonuclease/phosphatase"/>
    <property type="match status" value="1"/>
</dbReference>
<feature type="domain" description="Endonuclease/exonuclease/phosphatase" evidence="1">
    <location>
        <begin position="85"/>
        <end position="295"/>
    </location>
</feature>
<sequence>MLAVLVTAFTLVRLSGLERGTPLVQLMAFTPYAAGGALAAGAVAAFTDPAPAAVTAGAGLVLAAVVVPRTVPRPLPAGGQRLRVMTANVLWERGDMAALLEQAKTDDVDVLALQEANTSDLEAFDRAGADGLLPFRALHPAPRGRGTALFSRHPLDGEPVVRRCPSGIQQVRATVLVPGAGPVVVESAHPCAPHSGGTGCWARDLADQPAAGDGPLRVLLGDFNATLDHGPLRRLLRRGYRDAAAERGRGLVPTWPFAIVPRPLHLLAVTLDHVLVDRRIGVRDVAVRPVPGSDHRAVVAELALPTA</sequence>
<gene>
    <name evidence="2" type="ORF">GCM10007977_044310</name>
</gene>
<dbReference type="InterPro" id="IPR036691">
    <property type="entry name" value="Endo/exonu/phosph_ase_sf"/>
</dbReference>
<keyword evidence="3" id="KW-1185">Reference proteome</keyword>
<dbReference type="SUPFAM" id="SSF56219">
    <property type="entry name" value="DNase I-like"/>
    <property type="match status" value="1"/>
</dbReference>
<dbReference type="AlphaFoldDB" id="A0A917TVV5"/>
<protein>
    <recommendedName>
        <fullName evidence="1">Endonuclease/exonuclease/phosphatase domain-containing protein</fullName>
    </recommendedName>
</protein>
<organism evidence="2 3">
    <name type="scientific">Dactylosporangium sucinum</name>
    <dbReference type="NCBI Taxonomy" id="1424081"/>
    <lineage>
        <taxon>Bacteria</taxon>
        <taxon>Bacillati</taxon>
        <taxon>Actinomycetota</taxon>
        <taxon>Actinomycetes</taxon>
        <taxon>Micromonosporales</taxon>
        <taxon>Micromonosporaceae</taxon>
        <taxon>Dactylosporangium</taxon>
    </lineage>
</organism>
<dbReference type="Pfam" id="PF03372">
    <property type="entry name" value="Exo_endo_phos"/>
    <property type="match status" value="1"/>
</dbReference>
<evidence type="ECO:0000313" key="2">
    <source>
        <dbReference type="EMBL" id="GGM37949.1"/>
    </source>
</evidence>
<comment type="caution">
    <text evidence="2">The sequence shown here is derived from an EMBL/GenBank/DDBJ whole genome shotgun (WGS) entry which is preliminary data.</text>
</comment>
<dbReference type="InterPro" id="IPR005135">
    <property type="entry name" value="Endo/exonuclease/phosphatase"/>
</dbReference>
<proteinExistence type="predicted"/>
<reference evidence="2" key="1">
    <citation type="journal article" date="2014" name="Int. J. Syst. Evol. Microbiol.">
        <title>Complete genome sequence of Corynebacterium casei LMG S-19264T (=DSM 44701T), isolated from a smear-ripened cheese.</title>
        <authorList>
            <consortium name="US DOE Joint Genome Institute (JGI-PGF)"/>
            <person name="Walter F."/>
            <person name="Albersmeier A."/>
            <person name="Kalinowski J."/>
            <person name="Ruckert C."/>
        </authorList>
    </citation>
    <scope>NUCLEOTIDE SEQUENCE</scope>
    <source>
        <strain evidence="2">JCM 19831</strain>
    </source>
</reference>
<evidence type="ECO:0000259" key="1">
    <source>
        <dbReference type="Pfam" id="PF03372"/>
    </source>
</evidence>
<dbReference type="EMBL" id="BMPI01000021">
    <property type="protein sequence ID" value="GGM37949.1"/>
    <property type="molecule type" value="Genomic_DNA"/>
</dbReference>
<dbReference type="Proteomes" id="UP000642070">
    <property type="component" value="Unassembled WGS sequence"/>
</dbReference>
<dbReference type="GO" id="GO:0003824">
    <property type="term" value="F:catalytic activity"/>
    <property type="evidence" value="ECO:0007669"/>
    <property type="project" value="InterPro"/>
</dbReference>
<accession>A0A917TVV5</accession>